<feature type="domain" description="DUF6891" evidence="1">
    <location>
        <begin position="22"/>
        <end position="215"/>
    </location>
</feature>
<dbReference type="Proteomes" id="UP000031524">
    <property type="component" value="Chromosome"/>
</dbReference>
<reference evidence="2 3" key="1">
    <citation type="submission" date="2013-04" db="EMBL/GenBank/DDBJ databases">
        <title>Complete genome sequence of Corynebacterium humireducens DSM 45392(T), isolated from a wastewater-fed microbial fuel cell.</title>
        <authorList>
            <person name="Ruckert C."/>
            <person name="Albersmeier A."/>
            <person name="Kalinowski J."/>
        </authorList>
    </citation>
    <scope>NUCLEOTIDE SEQUENCE [LARGE SCALE GENOMIC DNA]</scope>
    <source>
        <strain evidence="3">MFC-5</strain>
    </source>
</reference>
<evidence type="ECO:0000313" key="2">
    <source>
        <dbReference type="EMBL" id="AJE32029.1"/>
    </source>
</evidence>
<proteinExistence type="predicted"/>
<dbReference type="EMBL" id="CP005286">
    <property type="protein sequence ID" value="AJE32029.1"/>
    <property type="molecule type" value="Genomic_DNA"/>
</dbReference>
<keyword evidence="3" id="KW-1185">Reference proteome</keyword>
<dbReference type="OrthoDB" id="5515732at2"/>
<protein>
    <submittedName>
        <fullName evidence="2">cAMP-binding protein</fullName>
    </submittedName>
</protein>
<dbReference type="HOGENOM" id="CLU_084184_0_0_11"/>
<organism evidence="2 3">
    <name type="scientific">Corynebacterium humireducens NBRC 106098 = DSM 45392</name>
    <dbReference type="NCBI Taxonomy" id="1223515"/>
    <lineage>
        <taxon>Bacteria</taxon>
        <taxon>Bacillati</taxon>
        <taxon>Actinomycetota</taxon>
        <taxon>Actinomycetes</taxon>
        <taxon>Mycobacteriales</taxon>
        <taxon>Corynebacteriaceae</taxon>
        <taxon>Corynebacterium</taxon>
    </lineage>
</organism>
<dbReference type="Pfam" id="PF21831">
    <property type="entry name" value="DUF6891"/>
    <property type="match status" value="1"/>
</dbReference>
<gene>
    <name evidence="2" type="ORF">B842_00865</name>
</gene>
<dbReference type="KEGG" id="chm:B842_00865"/>
<dbReference type="AlphaFoldDB" id="A0A0B5D8A5"/>
<dbReference type="RefSeq" id="WP_052437649.1">
    <property type="nucleotide sequence ID" value="NZ_BCSU01000008.1"/>
</dbReference>
<dbReference type="InterPro" id="IPR054186">
    <property type="entry name" value="DUF6891"/>
</dbReference>
<accession>A0A0B5D8A5</accession>
<name>A0A0B5D8A5_9CORY</name>
<sequence length="220" mass="25272">MTHPWNTRPADYALPAHWPMDEEDRDYLADYLWSLVVRGESDPGYYLDALGEELPDVDETETRAFVDDLFALRRRQQDELGAQPTSRLTQAFAELETIGVLAREDFTCCGTCAHAEIVDEREDMPDARGFVYYHEQDTERLIEDRATYIGYGVFLDSHLSAGEWEALSEAEKDATYQRLTVGLMRDEVIPVLRRHGIDVEWDENPGARILLTDVDYFATL</sequence>
<evidence type="ECO:0000313" key="3">
    <source>
        <dbReference type="Proteomes" id="UP000031524"/>
    </source>
</evidence>
<dbReference type="STRING" id="1223515.B842_00865"/>
<evidence type="ECO:0000259" key="1">
    <source>
        <dbReference type="Pfam" id="PF21831"/>
    </source>
</evidence>